<keyword evidence="2" id="KW-0808">Transferase</keyword>
<comment type="caution">
    <text evidence="2">The sequence shown here is derived from an EMBL/GenBank/DDBJ whole genome shotgun (WGS) entry which is preliminary data.</text>
</comment>
<dbReference type="EMBL" id="VVUY01000007">
    <property type="protein sequence ID" value="KAA2560422.1"/>
    <property type="molecule type" value="Genomic_DNA"/>
</dbReference>
<evidence type="ECO:0000313" key="3">
    <source>
        <dbReference type="Proteomes" id="UP000323119"/>
    </source>
</evidence>
<evidence type="ECO:0000256" key="1">
    <source>
        <dbReference type="SAM" id="MobiDB-lite"/>
    </source>
</evidence>
<organism evidence="2 3">
    <name type="scientific">Alistipes onderdonkii</name>
    <dbReference type="NCBI Taxonomy" id="328813"/>
    <lineage>
        <taxon>Bacteria</taxon>
        <taxon>Pseudomonadati</taxon>
        <taxon>Bacteroidota</taxon>
        <taxon>Bacteroidia</taxon>
        <taxon>Bacteroidales</taxon>
        <taxon>Rikenellaceae</taxon>
        <taxon>Alistipes</taxon>
    </lineage>
</organism>
<feature type="region of interest" description="Disordered" evidence="1">
    <location>
        <begin position="219"/>
        <end position="239"/>
    </location>
</feature>
<evidence type="ECO:0000313" key="2">
    <source>
        <dbReference type="EMBL" id="KAA2560422.1"/>
    </source>
</evidence>
<dbReference type="AlphaFoldDB" id="A0A9P3ZIA7"/>
<name>A0A9P3ZIA7_9BACT</name>
<accession>A0A9P3ZIA7</accession>
<protein>
    <submittedName>
        <fullName evidence="2">Nucleotidyl transferase AbiEii/AbiGii toxin family protein</fullName>
    </submittedName>
</protein>
<dbReference type="Proteomes" id="UP000323119">
    <property type="component" value="Unassembled WGS sequence"/>
</dbReference>
<reference evidence="2 3" key="1">
    <citation type="journal article" date="2019" name="Nat. Med.">
        <title>A library of human gut bacterial isolates paired with longitudinal multiomics data enables mechanistic microbiome research.</title>
        <authorList>
            <person name="Poyet M."/>
            <person name="Groussin M."/>
            <person name="Gibbons S.M."/>
            <person name="Avila-Pacheco J."/>
            <person name="Jiang X."/>
            <person name="Kearney S.M."/>
            <person name="Perrotta A.R."/>
            <person name="Berdy B."/>
            <person name="Zhao S."/>
            <person name="Lieberman T.D."/>
            <person name="Swanson P.K."/>
            <person name="Smith M."/>
            <person name="Roesemann S."/>
            <person name="Alexander J.E."/>
            <person name="Rich S.A."/>
            <person name="Livny J."/>
            <person name="Vlamakis H."/>
            <person name="Clish C."/>
            <person name="Bullock K."/>
            <person name="Deik A."/>
            <person name="Scott J."/>
            <person name="Pierce K.A."/>
            <person name="Xavier R.J."/>
            <person name="Alm E.J."/>
        </authorList>
    </citation>
    <scope>NUCLEOTIDE SEQUENCE [LARGE SCALE GENOMIC DNA]</scope>
    <source>
        <strain evidence="2 3">BIOML-A204</strain>
    </source>
</reference>
<dbReference type="RefSeq" id="WP_019149344.1">
    <property type="nucleotide sequence ID" value="NZ_DAWDXQ010000006.1"/>
</dbReference>
<dbReference type="InterPro" id="IPR014942">
    <property type="entry name" value="AbiEii"/>
</dbReference>
<dbReference type="Pfam" id="PF08843">
    <property type="entry name" value="AbiEii"/>
    <property type="match status" value="1"/>
</dbReference>
<dbReference type="Gene3D" id="3.10.450.620">
    <property type="entry name" value="JHP933, nucleotidyltransferase-like core domain"/>
    <property type="match status" value="1"/>
</dbReference>
<sequence>MLYTQTVAPETLELLKRLESEPFMDSFSLAGGTALALYLGHRVSVDLDLFTPESFDEKQLEFSLRHKYGFQTKFTAQHTLKGTIGGVKIDCIAHRYKSLRPPHMESGLRLYDMEDIIAMKLAAISDDGSRLKDFIDMAFLSTRFSLDSMLRCFERKFPFSNVLGPVKGLLYFDDINFGEKVFIPAYEYSWENIALRLRDMSLQQDHVFDTAPLARHKDCREEKVPEDNDTPGQKHGRRR</sequence>
<dbReference type="GO" id="GO:0016740">
    <property type="term" value="F:transferase activity"/>
    <property type="evidence" value="ECO:0007669"/>
    <property type="project" value="UniProtKB-KW"/>
</dbReference>
<proteinExistence type="predicted"/>
<gene>
    <name evidence="2" type="ORF">F2S36_09890</name>
</gene>